<dbReference type="SUPFAM" id="SSF52096">
    <property type="entry name" value="ClpP/crotonase"/>
    <property type="match status" value="1"/>
</dbReference>
<dbReference type="GO" id="GO:0016020">
    <property type="term" value="C:membrane"/>
    <property type="evidence" value="ECO:0007669"/>
    <property type="project" value="UniProtKB-SubCell"/>
</dbReference>
<evidence type="ECO:0000256" key="4">
    <source>
        <dbReference type="ARBA" id="ARBA00023136"/>
    </source>
</evidence>
<keyword evidence="4 5" id="KW-0472">Membrane</keyword>
<keyword evidence="9" id="KW-1185">Reference proteome</keyword>
<dbReference type="Proteomes" id="UP000438699">
    <property type="component" value="Unassembled WGS sequence"/>
</dbReference>
<protein>
    <submittedName>
        <fullName evidence="8">Nodulation protein NfeD</fullName>
    </submittedName>
</protein>
<dbReference type="InterPro" id="IPR002810">
    <property type="entry name" value="NfeD-like_C"/>
</dbReference>
<comment type="caution">
    <text evidence="8">The sequence shown here is derived from an EMBL/GenBank/DDBJ whole genome shotgun (WGS) entry which is preliminary data.</text>
</comment>
<feature type="transmembrane region" description="Helical" evidence="5">
    <location>
        <begin position="219"/>
        <end position="239"/>
    </location>
</feature>
<reference evidence="8 9" key="1">
    <citation type="journal article" date="2017" name="Int. J. Syst. Evol. Microbiol.">
        <title>Desulfovibrio senegalensis sp. nov., a mesophilic sulfate reducer isolated from marine sediment.</title>
        <authorList>
            <person name="Thioye A."/>
            <person name="Gam Z.B.A."/>
            <person name="Mbengue M."/>
            <person name="Cayol J.L."/>
            <person name="Joseph-Bartoli M."/>
            <person name="Toure-Kane C."/>
            <person name="Labat M."/>
        </authorList>
    </citation>
    <scope>NUCLEOTIDE SEQUENCE [LARGE SCALE GENOMIC DNA]</scope>
    <source>
        <strain evidence="8 9">DSM 101509</strain>
    </source>
</reference>
<dbReference type="OrthoDB" id="5289056at2"/>
<proteinExistence type="predicted"/>
<feature type="transmembrane region" description="Helical" evidence="5">
    <location>
        <begin position="293"/>
        <end position="312"/>
    </location>
</feature>
<dbReference type="Pfam" id="PF01957">
    <property type="entry name" value="NfeD"/>
    <property type="match status" value="1"/>
</dbReference>
<dbReference type="InterPro" id="IPR029045">
    <property type="entry name" value="ClpP/crotonase-like_dom_sf"/>
</dbReference>
<dbReference type="CDD" id="cd07020">
    <property type="entry name" value="Clp_protease_NfeD_1"/>
    <property type="match status" value="1"/>
</dbReference>
<keyword evidence="3 5" id="KW-1133">Transmembrane helix</keyword>
<gene>
    <name evidence="8" type="ORF">F8A88_12910</name>
</gene>
<dbReference type="AlphaFoldDB" id="A0A6N6MZY4"/>
<feature type="domain" description="NfeD integral membrane" evidence="7">
    <location>
        <begin position="225"/>
        <end position="341"/>
    </location>
</feature>
<feature type="transmembrane region" description="Helical" evidence="5">
    <location>
        <begin position="318"/>
        <end position="345"/>
    </location>
</feature>
<dbReference type="InterPro" id="IPR012340">
    <property type="entry name" value="NA-bd_OB-fold"/>
</dbReference>
<evidence type="ECO:0000256" key="2">
    <source>
        <dbReference type="ARBA" id="ARBA00022692"/>
    </source>
</evidence>
<keyword evidence="2 5" id="KW-0812">Transmembrane</keyword>
<feature type="domain" description="NfeD-like C-terminal" evidence="6">
    <location>
        <begin position="357"/>
        <end position="413"/>
    </location>
</feature>
<accession>A0A6N6MZY4</accession>
<dbReference type="InterPro" id="IPR052165">
    <property type="entry name" value="Membrane_assoc_protease"/>
</dbReference>
<dbReference type="Gene3D" id="2.40.50.140">
    <property type="entry name" value="Nucleic acid-binding proteins"/>
    <property type="match status" value="1"/>
</dbReference>
<dbReference type="PANTHER" id="PTHR33507:SF4">
    <property type="entry name" value="NODULATION COMPETITIVENESS PROTEIN NFED"/>
    <property type="match status" value="1"/>
</dbReference>
<evidence type="ECO:0000256" key="1">
    <source>
        <dbReference type="ARBA" id="ARBA00004141"/>
    </source>
</evidence>
<dbReference type="Pfam" id="PF24961">
    <property type="entry name" value="NfeD_membrane"/>
    <property type="match status" value="1"/>
</dbReference>
<evidence type="ECO:0000256" key="3">
    <source>
        <dbReference type="ARBA" id="ARBA00022989"/>
    </source>
</evidence>
<organism evidence="8 9">
    <name type="scientific">Pseudodesulfovibrio senegalensis</name>
    <dbReference type="NCBI Taxonomy" id="1721087"/>
    <lineage>
        <taxon>Bacteria</taxon>
        <taxon>Pseudomonadati</taxon>
        <taxon>Thermodesulfobacteriota</taxon>
        <taxon>Desulfovibrionia</taxon>
        <taxon>Desulfovibrionales</taxon>
        <taxon>Desulfovibrionaceae</taxon>
    </lineage>
</organism>
<dbReference type="Gene3D" id="3.90.226.10">
    <property type="entry name" value="2-enoyl-CoA Hydratase, Chain A, domain 1"/>
    <property type="match status" value="1"/>
</dbReference>
<dbReference type="InterPro" id="IPR056739">
    <property type="entry name" value="NfeD_membrane"/>
</dbReference>
<evidence type="ECO:0000313" key="9">
    <source>
        <dbReference type="Proteomes" id="UP000438699"/>
    </source>
</evidence>
<dbReference type="SUPFAM" id="SSF141322">
    <property type="entry name" value="NfeD domain-like"/>
    <property type="match status" value="1"/>
</dbReference>
<name>A0A6N6MZY4_9BACT</name>
<dbReference type="PANTHER" id="PTHR33507">
    <property type="entry name" value="INNER MEMBRANE PROTEIN YBBJ"/>
    <property type="match status" value="1"/>
</dbReference>
<comment type="subcellular location">
    <subcellularLocation>
        <location evidence="1">Membrane</location>
        <topology evidence="1">Multi-pass membrane protein</topology>
    </subcellularLocation>
</comment>
<feature type="transmembrane region" description="Helical" evidence="5">
    <location>
        <begin position="270"/>
        <end position="286"/>
    </location>
</feature>
<evidence type="ECO:0000256" key="5">
    <source>
        <dbReference type="SAM" id="Phobius"/>
    </source>
</evidence>
<evidence type="ECO:0000313" key="8">
    <source>
        <dbReference type="EMBL" id="KAB1440931.1"/>
    </source>
</evidence>
<evidence type="ECO:0000259" key="6">
    <source>
        <dbReference type="Pfam" id="PF01957"/>
    </source>
</evidence>
<dbReference type="EMBL" id="WAIE01000006">
    <property type="protein sequence ID" value="KAB1440931.1"/>
    <property type="molecule type" value="Genomic_DNA"/>
</dbReference>
<sequence length="422" mass="44344">MAASNAVAVPMSVLRVDVSGPISPAQDEMLTAAVAQCERIGCSMLLIVLDTPGGLGESMRNMVKAMLNAPVPVAVWVGPSGARAASAGVFLVAASTVAGMAPQTTMGAASPVGLGGGDIEKTMAAKVRADFLSLVRGVAGARDRNATWYAEAVDKASSVTAAEALELGAVEYVSGSATTFLQSVGVRGVDFKDQTIRFSPNDIVVHEYDPGVRYRLLSWLLHPQIAYMLLLAGMLGLFVELTHPGVILPGVLGTLGLLLGLYALSVLPTNAAGLLLILFGLVLFGLEIKIVSFGLLALGGAAALFVGSLILFRDEFGYVYIPLSTVIPVVLFFCSVAGGLVFLVIRSQRRERAAGLQAMIGLVGTVRKWKGNRGTISVRGEIWAAMDLQSDFPLSRDDEVEIVDVRGLTLEIRALPPKPLKL</sequence>
<evidence type="ECO:0000259" key="7">
    <source>
        <dbReference type="Pfam" id="PF24961"/>
    </source>
</evidence>